<dbReference type="Pfam" id="PF25520">
    <property type="entry name" value="AAA_lid_TANC1"/>
    <property type="match status" value="1"/>
</dbReference>
<comment type="caution">
    <text evidence="4">The sequence shown here is derived from an EMBL/GenBank/DDBJ whole genome shotgun (WGS) entry which is preliminary data.</text>
</comment>
<evidence type="ECO:0000259" key="3">
    <source>
        <dbReference type="Pfam" id="PF25520"/>
    </source>
</evidence>
<evidence type="ECO:0000313" key="5">
    <source>
        <dbReference type="Proteomes" id="UP001476798"/>
    </source>
</evidence>
<dbReference type="PANTHER" id="PTHR24166">
    <property type="entry name" value="ROLLING PEBBLES, ISOFORM B"/>
    <property type="match status" value="1"/>
</dbReference>
<evidence type="ECO:0000256" key="2">
    <source>
        <dbReference type="ARBA" id="ARBA00023043"/>
    </source>
</evidence>
<protein>
    <submittedName>
        <fullName evidence="4">Protein tanc2</fullName>
    </submittedName>
</protein>
<feature type="domain" description="TANC1/2-like AAA+ ATPase lid" evidence="3">
    <location>
        <begin position="140"/>
        <end position="220"/>
    </location>
</feature>
<dbReference type="EMBL" id="JAHRIO010015110">
    <property type="protein sequence ID" value="MEQ2163520.1"/>
    <property type="molecule type" value="Genomic_DNA"/>
</dbReference>
<reference evidence="4 5" key="1">
    <citation type="submission" date="2021-06" db="EMBL/GenBank/DDBJ databases">
        <authorList>
            <person name="Palmer J.M."/>
        </authorList>
    </citation>
    <scope>NUCLEOTIDE SEQUENCE [LARGE SCALE GENOMIC DNA]</scope>
    <source>
        <strain evidence="4 5">GA_2019</strain>
        <tissue evidence="4">Muscle</tissue>
    </source>
</reference>
<keyword evidence="5" id="KW-1185">Reference proteome</keyword>
<dbReference type="PANTHER" id="PTHR24166:SF21">
    <property type="entry name" value="PROTEIN TANC2"/>
    <property type="match status" value="1"/>
</dbReference>
<dbReference type="InterPro" id="IPR058018">
    <property type="entry name" value="AAA_lid_TANC1/2"/>
</dbReference>
<organism evidence="4 5">
    <name type="scientific">Goodea atripinnis</name>
    <dbReference type="NCBI Taxonomy" id="208336"/>
    <lineage>
        <taxon>Eukaryota</taxon>
        <taxon>Metazoa</taxon>
        <taxon>Chordata</taxon>
        <taxon>Craniata</taxon>
        <taxon>Vertebrata</taxon>
        <taxon>Euteleostomi</taxon>
        <taxon>Actinopterygii</taxon>
        <taxon>Neopterygii</taxon>
        <taxon>Teleostei</taxon>
        <taxon>Neoteleostei</taxon>
        <taxon>Acanthomorphata</taxon>
        <taxon>Ovalentaria</taxon>
        <taxon>Atherinomorphae</taxon>
        <taxon>Cyprinodontiformes</taxon>
        <taxon>Goodeidae</taxon>
        <taxon>Goodea</taxon>
    </lineage>
</organism>
<feature type="non-terminal residue" evidence="4">
    <location>
        <position position="1"/>
    </location>
</feature>
<accession>A0ABV0MWL0</accession>
<keyword evidence="1" id="KW-0677">Repeat</keyword>
<proteinExistence type="predicted"/>
<dbReference type="Proteomes" id="UP001476798">
    <property type="component" value="Unassembled WGS sequence"/>
</dbReference>
<evidence type="ECO:0000256" key="1">
    <source>
        <dbReference type="ARBA" id="ARBA00022737"/>
    </source>
</evidence>
<sequence>VVAYHYCQADNAYTCLVPEFVHNVAALLCRSPHLVAYREQLLREPHLQSVLSLRSCVQDPLASFRRGVLEPLDALYKERKINSEEDLIILIDGLNEAEFHKPDYGDTVVSFLTKTIHKFPPWLKLVEITNALPFHRISLDSLEENDAIDQDLQGYILHRIHSSPEIQNNISLNGKMDNTTFGKLSGHLKALSQGSYLYLKLTFDLIEKGYLVLKSSSYKVGGGSSKPGGGVSAAVQHAFPHTVVVRAGASPSQCGRGIAPSTDGRADIPGHQCWFSAGNLLEATP</sequence>
<name>A0ABV0MWL0_9TELE</name>
<evidence type="ECO:0000313" key="4">
    <source>
        <dbReference type="EMBL" id="MEQ2163520.1"/>
    </source>
</evidence>
<dbReference type="InterPro" id="IPR050889">
    <property type="entry name" value="Dendritic_Spine_Reg/Scaffold"/>
</dbReference>
<keyword evidence="2" id="KW-0040">ANK repeat</keyword>
<gene>
    <name evidence="4" type="primary">TANC2_2</name>
    <name evidence="4" type="ORF">GOODEAATRI_031045</name>
</gene>